<keyword evidence="1" id="KW-0812">Transmembrane</keyword>
<comment type="caution">
    <text evidence="2">The sequence shown here is derived from an EMBL/GenBank/DDBJ whole genome shotgun (WGS) entry which is preliminary data.</text>
</comment>
<feature type="transmembrane region" description="Helical" evidence="1">
    <location>
        <begin position="12"/>
        <end position="32"/>
    </location>
</feature>
<proteinExistence type="predicted"/>
<evidence type="ECO:0000313" key="3">
    <source>
        <dbReference type="Proteomes" id="UP000029095"/>
    </source>
</evidence>
<keyword evidence="3" id="KW-1185">Reference proteome</keyword>
<dbReference type="HOGENOM" id="CLU_123292_0_0_11"/>
<evidence type="ECO:0000256" key="1">
    <source>
        <dbReference type="SAM" id="Phobius"/>
    </source>
</evidence>
<name>A0A086MRV8_9ACTN</name>
<sequence length="160" mass="18032">MDTKNLFMTPATAWLVRAEYGLGLVVSAVLFFTHLDEINWWAAAGLFLYIDLIGYIPGAIAFRRAGHGDIHKGFYVAYNVMHSLVTQGLVALAWIWLWGPEWALLALPIHLFGDRALFGNFLKPFGLRFEPETHRAYRRFRSEYAAATSPSDAASLRTVV</sequence>
<dbReference type="Proteomes" id="UP000029095">
    <property type="component" value="Unassembled WGS sequence"/>
</dbReference>
<dbReference type="AlphaFoldDB" id="A0A086MRV8"/>
<gene>
    <name evidence="2" type="ORF">FM21_33115</name>
</gene>
<dbReference type="RefSeq" id="WP_043385081.1">
    <property type="nucleotide sequence ID" value="NZ_KN039949.1"/>
</dbReference>
<dbReference type="EMBL" id="JNFQ01000006">
    <property type="protein sequence ID" value="KFG71626.1"/>
    <property type="molecule type" value="Genomic_DNA"/>
</dbReference>
<keyword evidence="1" id="KW-0472">Membrane</keyword>
<accession>A0A086MRV8</accession>
<evidence type="ECO:0000313" key="2">
    <source>
        <dbReference type="EMBL" id="KFG71626.1"/>
    </source>
</evidence>
<protein>
    <submittedName>
        <fullName evidence="2">Membrane protein</fullName>
    </submittedName>
</protein>
<feature type="transmembrane region" description="Helical" evidence="1">
    <location>
        <begin position="38"/>
        <end position="62"/>
    </location>
</feature>
<feature type="transmembrane region" description="Helical" evidence="1">
    <location>
        <begin position="74"/>
        <end position="96"/>
    </location>
</feature>
<keyword evidence="1" id="KW-1133">Transmembrane helix</keyword>
<reference evidence="2 3" key="1">
    <citation type="submission" date="2014-05" db="EMBL/GenBank/DDBJ databases">
        <title>Complete genome sequence of the Streptomyces mutabilis TRM45540.</title>
        <authorList>
            <person name="Luo X."/>
            <person name="Zhang L."/>
        </authorList>
    </citation>
    <scope>NUCLEOTIDE SEQUENCE [LARGE SCALE GENOMIC DNA]</scope>
    <source>
        <strain evidence="2 3">TRM45540</strain>
    </source>
</reference>
<organism evidence="2 3">
    <name type="scientific">Streptomyces mutabilis</name>
    <dbReference type="NCBI Taxonomy" id="67332"/>
    <lineage>
        <taxon>Bacteria</taxon>
        <taxon>Bacillati</taxon>
        <taxon>Actinomycetota</taxon>
        <taxon>Actinomycetes</taxon>
        <taxon>Kitasatosporales</taxon>
        <taxon>Streptomycetaceae</taxon>
        <taxon>Streptomyces</taxon>
    </lineage>
</organism>